<gene>
    <name evidence="6" type="ORF">PAPOLLO_LOCUS2318</name>
</gene>
<feature type="region of interest" description="Disordered" evidence="4">
    <location>
        <begin position="184"/>
        <end position="247"/>
    </location>
</feature>
<feature type="signal peptide" evidence="5">
    <location>
        <begin position="1"/>
        <end position="22"/>
    </location>
</feature>
<dbReference type="Proteomes" id="UP000691718">
    <property type="component" value="Unassembled WGS sequence"/>
</dbReference>
<evidence type="ECO:0000313" key="6">
    <source>
        <dbReference type="EMBL" id="CAG4941778.1"/>
    </source>
</evidence>
<accession>A0A8S3W5D0</accession>
<evidence type="ECO:0000256" key="2">
    <source>
        <dbReference type="ARBA" id="ARBA00022729"/>
    </source>
</evidence>
<evidence type="ECO:0000313" key="7">
    <source>
        <dbReference type="Proteomes" id="UP000691718"/>
    </source>
</evidence>
<keyword evidence="1 3" id="KW-0193">Cuticle</keyword>
<feature type="compositionally biased region" description="Basic and acidic residues" evidence="4">
    <location>
        <begin position="219"/>
        <end position="240"/>
    </location>
</feature>
<comment type="caution">
    <text evidence="6">The sequence shown here is derived from an EMBL/GenBank/DDBJ whole genome shotgun (WGS) entry which is preliminary data.</text>
</comment>
<dbReference type="PANTHER" id="PTHR12236">
    <property type="entry name" value="STRUCTURAL CONTITUENT OF CUTICLE"/>
    <property type="match status" value="1"/>
</dbReference>
<feature type="chain" id="PRO_5035823785" evidence="5">
    <location>
        <begin position="23"/>
        <end position="327"/>
    </location>
</feature>
<organism evidence="6 7">
    <name type="scientific">Parnassius apollo</name>
    <name type="common">Apollo butterfly</name>
    <name type="synonym">Papilio apollo</name>
    <dbReference type="NCBI Taxonomy" id="110799"/>
    <lineage>
        <taxon>Eukaryota</taxon>
        <taxon>Metazoa</taxon>
        <taxon>Ecdysozoa</taxon>
        <taxon>Arthropoda</taxon>
        <taxon>Hexapoda</taxon>
        <taxon>Insecta</taxon>
        <taxon>Pterygota</taxon>
        <taxon>Neoptera</taxon>
        <taxon>Endopterygota</taxon>
        <taxon>Lepidoptera</taxon>
        <taxon>Glossata</taxon>
        <taxon>Ditrysia</taxon>
        <taxon>Papilionoidea</taxon>
        <taxon>Papilionidae</taxon>
        <taxon>Parnassiinae</taxon>
        <taxon>Parnassini</taxon>
        <taxon>Parnassius</taxon>
        <taxon>Parnassius</taxon>
    </lineage>
</organism>
<feature type="compositionally biased region" description="Basic and acidic residues" evidence="4">
    <location>
        <begin position="187"/>
        <end position="213"/>
    </location>
</feature>
<keyword evidence="7" id="KW-1185">Reference proteome</keyword>
<dbReference type="PROSITE" id="PS00233">
    <property type="entry name" value="CHIT_BIND_RR_1"/>
    <property type="match status" value="1"/>
</dbReference>
<proteinExistence type="predicted"/>
<dbReference type="InterPro" id="IPR000618">
    <property type="entry name" value="Insect_cuticle"/>
</dbReference>
<keyword evidence="2 5" id="KW-0732">Signal</keyword>
<evidence type="ECO:0000256" key="5">
    <source>
        <dbReference type="SAM" id="SignalP"/>
    </source>
</evidence>
<dbReference type="GO" id="GO:0042302">
    <property type="term" value="F:structural constituent of cuticle"/>
    <property type="evidence" value="ECO:0007669"/>
    <property type="project" value="UniProtKB-UniRule"/>
</dbReference>
<dbReference type="EMBL" id="CAJQZP010000160">
    <property type="protein sequence ID" value="CAG4941778.1"/>
    <property type="molecule type" value="Genomic_DNA"/>
</dbReference>
<dbReference type="AlphaFoldDB" id="A0A8S3W5D0"/>
<evidence type="ECO:0000256" key="4">
    <source>
        <dbReference type="SAM" id="MobiDB-lite"/>
    </source>
</evidence>
<protein>
    <submittedName>
        <fullName evidence="6">(apollo) hypothetical protein</fullName>
    </submittedName>
</protein>
<dbReference type="OrthoDB" id="7488025at2759"/>
<dbReference type="InterPro" id="IPR051217">
    <property type="entry name" value="Insect_Cuticle_Struc_Prot"/>
</dbReference>
<dbReference type="GO" id="GO:0031012">
    <property type="term" value="C:extracellular matrix"/>
    <property type="evidence" value="ECO:0007669"/>
    <property type="project" value="TreeGrafter"/>
</dbReference>
<evidence type="ECO:0000256" key="1">
    <source>
        <dbReference type="ARBA" id="ARBA00022460"/>
    </source>
</evidence>
<name>A0A8S3W5D0_PARAO</name>
<dbReference type="Pfam" id="PF00379">
    <property type="entry name" value="Chitin_bind_4"/>
    <property type="match status" value="1"/>
</dbReference>
<dbReference type="GO" id="GO:0005615">
    <property type="term" value="C:extracellular space"/>
    <property type="evidence" value="ECO:0007669"/>
    <property type="project" value="TreeGrafter"/>
</dbReference>
<dbReference type="InterPro" id="IPR031311">
    <property type="entry name" value="CHIT_BIND_RR_consensus"/>
</dbReference>
<dbReference type="PROSITE" id="PS51155">
    <property type="entry name" value="CHIT_BIND_RR_2"/>
    <property type="match status" value="1"/>
</dbReference>
<sequence>MIQKSPTTALMLCVILTKGISGFSFSNVYVQSNPTEYIKYGSPSESSATPEIARISATPVESIPIETVQGLITPCVTPCIISNTAETPQARANVITYRSSNSNVPIILTQKDDAASYLYSYTVYDEQTGDRKSQSEHSDGAVVQGQYSLIEPNGWRREVTYTADDLKGFNAVVSNISPDIKAVTNKSNKDKKEEPTQPCEDVKGEQLRIKPQETQKATKVNEKKDHSYELSESHSKSREESAEELVTTPQEIVTIGKEMTTVLPVIIEDITKEAESETLQNYNVVPYNEIIKCLQSKIRGLNTENHTSLDASPLTYILLPTLGIKPC</sequence>
<dbReference type="PANTHER" id="PTHR12236:SF86">
    <property type="entry name" value="CCP84AC-RELATED"/>
    <property type="match status" value="1"/>
</dbReference>
<reference evidence="6" key="1">
    <citation type="submission" date="2021-04" db="EMBL/GenBank/DDBJ databases">
        <authorList>
            <person name="Tunstrom K."/>
        </authorList>
    </citation>
    <scope>NUCLEOTIDE SEQUENCE</scope>
</reference>
<evidence type="ECO:0000256" key="3">
    <source>
        <dbReference type="PROSITE-ProRule" id="PRU00497"/>
    </source>
</evidence>